<dbReference type="InterPro" id="IPR002938">
    <property type="entry name" value="FAD-bd"/>
</dbReference>
<dbReference type="GO" id="GO:0071949">
    <property type="term" value="F:FAD binding"/>
    <property type="evidence" value="ECO:0007669"/>
    <property type="project" value="InterPro"/>
</dbReference>
<comment type="caution">
    <text evidence="2">The sequence shown here is derived from an EMBL/GenBank/DDBJ whole genome shotgun (WGS) entry which is preliminary data.</text>
</comment>
<dbReference type="InterPro" id="IPR050407">
    <property type="entry name" value="Geranylgeranyl_reductase"/>
</dbReference>
<evidence type="ECO:0000313" key="3">
    <source>
        <dbReference type="Proteomes" id="UP000585905"/>
    </source>
</evidence>
<evidence type="ECO:0000259" key="1">
    <source>
        <dbReference type="Pfam" id="PF01494"/>
    </source>
</evidence>
<dbReference type="SUPFAM" id="SSF51905">
    <property type="entry name" value="FAD/NAD(P)-binding domain"/>
    <property type="match status" value="1"/>
</dbReference>
<reference evidence="2 3" key="1">
    <citation type="submission" date="2020-07" db="EMBL/GenBank/DDBJ databases">
        <title>Sequencing the genomes of 1000 actinobacteria strains.</title>
        <authorList>
            <person name="Klenk H.-P."/>
        </authorList>
    </citation>
    <scope>NUCLEOTIDE SEQUENCE [LARGE SCALE GENOMIC DNA]</scope>
    <source>
        <strain evidence="2 3">DSM 19663</strain>
    </source>
</reference>
<evidence type="ECO:0000313" key="2">
    <source>
        <dbReference type="EMBL" id="MBA8848579.1"/>
    </source>
</evidence>
<protein>
    <submittedName>
        <fullName evidence="2">Flavin-dependent dehydrogenase</fullName>
    </submittedName>
</protein>
<dbReference type="InterPro" id="IPR036188">
    <property type="entry name" value="FAD/NAD-bd_sf"/>
</dbReference>
<dbReference type="Pfam" id="PF01494">
    <property type="entry name" value="FAD_binding_3"/>
    <property type="match status" value="1"/>
</dbReference>
<dbReference type="EMBL" id="JACGWX010000006">
    <property type="protein sequence ID" value="MBA8848579.1"/>
    <property type="molecule type" value="Genomic_DNA"/>
</dbReference>
<accession>A0A839E7F1</accession>
<feature type="domain" description="FAD-binding" evidence="1">
    <location>
        <begin position="5"/>
        <end position="155"/>
    </location>
</feature>
<name>A0A839E7F1_9MICO</name>
<dbReference type="PANTHER" id="PTHR42685">
    <property type="entry name" value="GERANYLGERANYL DIPHOSPHATE REDUCTASE"/>
    <property type="match status" value="1"/>
</dbReference>
<dbReference type="Proteomes" id="UP000585905">
    <property type="component" value="Unassembled WGS sequence"/>
</dbReference>
<dbReference type="Gene3D" id="3.50.50.60">
    <property type="entry name" value="FAD/NAD(P)-binding domain"/>
    <property type="match status" value="1"/>
</dbReference>
<sequence>MTTADVDVVIAGGGPVGLVLALELERRGLHPVVLEPRTGEIDKACGEGIMPGGLAALHRLDIDPPGHAIRGIRYEDARGAVTHRYRSREGRGVRRTALSASLRAALSARGIDLRPERVERFVHDELGVSVNGLRARWLVGADGLHSRVRSEAGLGDADRGMKRFGLRRHYAIAPWSDVVEVTFGPGWELYVTPVDASTVGVAVLGPKGVDLEAAIAAHPGLRERLAGVDVASELRGAGALRQRTLTRSTGRIALVGDASGYVDAITGEGMRVGFAQAEVLADCLARDDLPAYERAWSRSTRDFRLLTEGLVRLASSPARPAIMPAARAMPWLFGAIVERLAR</sequence>
<keyword evidence="3" id="KW-1185">Reference proteome</keyword>
<dbReference type="AlphaFoldDB" id="A0A839E7F1"/>
<proteinExistence type="predicted"/>
<dbReference type="RefSeq" id="WP_182491370.1">
    <property type="nucleotide sequence ID" value="NZ_BAAAOV010000006.1"/>
</dbReference>
<organism evidence="2 3">
    <name type="scientific">Microcella alkalica</name>
    <dbReference type="NCBI Taxonomy" id="355930"/>
    <lineage>
        <taxon>Bacteria</taxon>
        <taxon>Bacillati</taxon>
        <taxon>Actinomycetota</taxon>
        <taxon>Actinomycetes</taxon>
        <taxon>Micrococcales</taxon>
        <taxon>Microbacteriaceae</taxon>
        <taxon>Microcella</taxon>
    </lineage>
</organism>
<dbReference type="PRINTS" id="PR00420">
    <property type="entry name" value="RNGMNOXGNASE"/>
</dbReference>
<gene>
    <name evidence="2" type="ORF">FHX53_002189</name>
</gene>
<dbReference type="PANTHER" id="PTHR42685:SF19">
    <property type="entry name" value="POSSIBLE OXIDOREDUCTASE"/>
    <property type="match status" value="1"/>
</dbReference>